<organism evidence="5 6">
    <name type="scientific">Streptomyces roseicoloratus</name>
    <dbReference type="NCBI Taxonomy" id="2508722"/>
    <lineage>
        <taxon>Bacteria</taxon>
        <taxon>Bacillati</taxon>
        <taxon>Actinomycetota</taxon>
        <taxon>Actinomycetes</taxon>
        <taxon>Kitasatosporales</taxon>
        <taxon>Streptomycetaceae</taxon>
        <taxon>Streptomyces</taxon>
    </lineage>
</organism>
<dbReference type="EMBL" id="CP133762">
    <property type="protein sequence ID" value="WMX47643.1"/>
    <property type="molecule type" value="Genomic_DNA"/>
</dbReference>
<dbReference type="SMART" id="SM00062">
    <property type="entry name" value="PBPb"/>
    <property type="match status" value="1"/>
</dbReference>
<evidence type="ECO:0000313" key="5">
    <source>
        <dbReference type="EMBL" id="WMX47643.1"/>
    </source>
</evidence>
<protein>
    <submittedName>
        <fullName evidence="5">ABC transporter substrate-binding protein</fullName>
    </submittedName>
</protein>
<feature type="region of interest" description="Disordered" evidence="2">
    <location>
        <begin position="28"/>
        <end position="48"/>
    </location>
</feature>
<keyword evidence="1 3" id="KW-0732">Signal</keyword>
<evidence type="ECO:0000259" key="4">
    <source>
        <dbReference type="SMART" id="SM00062"/>
    </source>
</evidence>
<evidence type="ECO:0000256" key="1">
    <source>
        <dbReference type="ARBA" id="ARBA00022729"/>
    </source>
</evidence>
<keyword evidence="6" id="KW-1185">Reference proteome</keyword>
<reference evidence="5 6" key="1">
    <citation type="submission" date="2023-09" db="EMBL/GenBank/DDBJ databases">
        <title>Complete genome of Streptomyces roseicoloratus T14.</title>
        <authorList>
            <person name="Bashizi T."/>
            <person name="Kim M.-J."/>
            <person name="Lee G."/>
            <person name="Tagele S.B."/>
            <person name="Shin J.-H."/>
        </authorList>
    </citation>
    <scope>NUCLEOTIDE SEQUENCE [LARGE SCALE GENOMIC DNA]</scope>
    <source>
        <strain evidence="5 6">T14</strain>
    </source>
</reference>
<gene>
    <name evidence="5" type="ORF">RGF97_26470</name>
</gene>
<proteinExistence type="predicted"/>
<dbReference type="InterPro" id="IPR001638">
    <property type="entry name" value="Solute-binding_3/MltF_N"/>
</dbReference>
<dbReference type="RefSeq" id="WP_128983069.1">
    <property type="nucleotide sequence ID" value="NZ_CP133762.1"/>
</dbReference>
<dbReference type="PROSITE" id="PS51257">
    <property type="entry name" value="PROKAR_LIPOPROTEIN"/>
    <property type="match status" value="1"/>
</dbReference>
<evidence type="ECO:0000256" key="3">
    <source>
        <dbReference type="SAM" id="SignalP"/>
    </source>
</evidence>
<dbReference type="PANTHER" id="PTHR35936">
    <property type="entry name" value="MEMBRANE-BOUND LYTIC MUREIN TRANSGLYCOSYLASE F"/>
    <property type="match status" value="1"/>
</dbReference>
<feature type="domain" description="Solute-binding protein family 3/N-terminal" evidence="4">
    <location>
        <begin position="61"/>
        <end position="303"/>
    </location>
</feature>
<dbReference type="PANTHER" id="PTHR35936:SF17">
    <property type="entry name" value="ARGININE-BINDING EXTRACELLULAR PROTEIN ARTP"/>
    <property type="match status" value="1"/>
</dbReference>
<dbReference type="Proteomes" id="UP001250858">
    <property type="component" value="Chromosome"/>
</dbReference>
<feature type="chain" id="PRO_5047195539" evidence="3">
    <location>
        <begin position="25"/>
        <end position="315"/>
    </location>
</feature>
<evidence type="ECO:0000256" key="2">
    <source>
        <dbReference type="SAM" id="MobiDB-lite"/>
    </source>
</evidence>
<dbReference type="SUPFAM" id="SSF53850">
    <property type="entry name" value="Periplasmic binding protein-like II"/>
    <property type="match status" value="1"/>
</dbReference>
<feature type="signal peptide" evidence="3">
    <location>
        <begin position="1"/>
        <end position="24"/>
    </location>
</feature>
<dbReference type="Pfam" id="PF00497">
    <property type="entry name" value="SBP_bac_3"/>
    <property type="match status" value="1"/>
</dbReference>
<dbReference type="CDD" id="cd01004">
    <property type="entry name" value="PBP2_MidA_like"/>
    <property type="match status" value="1"/>
</dbReference>
<name>A0ABY9RZQ1_9ACTN</name>
<evidence type="ECO:0000313" key="6">
    <source>
        <dbReference type="Proteomes" id="UP001250858"/>
    </source>
</evidence>
<accession>A0ABY9RZQ1</accession>
<dbReference type="Gene3D" id="3.40.190.10">
    <property type="entry name" value="Periplasmic binding protein-like II"/>
    <property type="match status" value="2"/>
</dbReference>
<sequence>MTVRTSLRRTTALLLASAALTATSACGDQRDATTAGGGTPGGSAAAPLSDRLPADIRAAGFVRVGSDIAFPPVEFKDGSGETVGLDPDIAQALGDQLGVEFRFENGTFDTLVSGLRADRYDVIMSAMNDTKARQEGIDAVTGKKVGEGLDFVDYFSAGVSLYARKAHAGSVRGWDDLCGKTVAVQRGSVAHDLLKSRDGACAEGGGPAIAIEAYDTDAQAQTRVRSKGVDVGCSDFPAAAYAVKTSGGGQDFALVGEQTNAAPYGIAVAKKDTRLRDAIAAALDAIIANGQYAKIVDKWGARGGAVTKAVVNGGV</sequence>